<dbReference type="PANTHER" id="PTHR33570">
    <property type="entry name" value="4-CARBOXYMUCONOLACTONE DECARBOXYLASE FAMILY PROTEIN"/>
    <property type="match status" value="1"/>
</dbReference>
<evidence type="ECO:0000313" key="2">
    <source>
        <dbReference type="EMBL" id="GGK44109.1"/>
    </source>
</evidence>
<keyword evidence="3" id="KW-1185">Reference proteome</keyword>
<dbReference type="InterPro" id="IPR029032">
    <property type="entry name" value="AhpD-like"/>
</dbReference>
<proteinExistence type="predicted"/>
<dbReference type="InterPro" id="IPR003779">
    <property type="entry name" value="CMD-like"/>
</dbReference>
<dbReference type="Pfam" id="PF02627">
    <property type="entry name" value="CMD"/>
    <property type="match status" value="1"/>
</dbReference>
<dbReference type="AlphaFoldDB" id="A0A917QCL6"/>
<dbReference type="SUPFAM" id="SSF69118">
    <property type="entry name" value="AhpD-like"/>
    <property type="match status" value="1"/>
</dbReference>
<organism evidence="2 3">
    <name type="scientific">Salinarimonas ramus</name>
    <dbReference type="NCBI Taxonomy" id="690164"/>
    <lineage>
        <taxon>Bacteria</taxon>
        <taxon>Pseudomonadati</taxon>
        <taxon>Pseudomonadota</taxon>
        <taxon>Alphaproteobacteria</taxon>
        <taxon>Hyphomicrobiales</taxon>
        <taxon>Salinarimonadaceae</taxon>
        <taxon>Salinarimonas</taxon>
    </lineage>
</organism>
<gene>
    <name evidence="2" type="ORF">GCM10011322_33990</name>
</gene>
<dbReference type="PANTHER" id="PTHR33570:SF2">
    <property type="entry name" value="CARBOXYMUCONOLACTONE DECARBOXYLASE-LIKE DOMAIN-CONTAINING PROTEIN"/>
    <property type="match status" value="1"/>
</dbReference>
<dbReference type="EMBL" id="BMMF01000010">
    <property type="protein sequence ID" value="GGK44109.1"/>
    <property type="molecule type" value="Genomic_DNA"/>
</dbReference>
<name>A0A917QCL6_9HYPH</name>
<dbReference type="Gene3D" id="1.20.1290.10">
    <property type="entry name" value="AhpD-like"/>
    <property type="match status" value="1"/>
</dbReference>
<reference evidence="2 3" key="1">
    <citation type="journal article" date="2014" name="Int. J. Syst. Evol. Microbiol.">
        <title>Complete genome sequence of Corynebacterium casei LMG S-19264T (=DSM 44701T), isolated from a smear-ripened cheese.</title>
        <authorList>
            <consortium name="US DOE Joint Genome Institute (JGI-PGF)"/>
            <person name="Walter F."/>
            <person name="Albersmeier A."/>
            <person name="Kalinowski J."/>
            <person name="Ruckert C."/>
        </authorList>
    </citation>
    <scope>NUCLEOTIDE SEQUENCE [LARGE SCALE GENOMIC DNA]</scope>
    <source>
        <strain evidence="2 3">CGMCC 1.9161</strain>
    </source>
</reference>
<dbReference type="GO" id="GO:0051920">
    <property type="term" value="F:peroxiredoxin activity"/>
    <property type="evidence" value="ECO:0007669"/>
    <property type="project" value="InterPro"/>
</dbReference>
<feature type="domain" description="Carboxymuconolactone decarboxylase-like" evidence="1">
    <location>
        <begin position="36"/>
        <end position="118"/>
    </location>
</feature>
<protein>
    <recommendedName>
        <fullName evidence="1">Carboxymuconolactone decarboxylase-like domain-containing protein</fullName>
    </recommendedName>
</protein>
<evidence type="ECO:0000259" key="1">
    <source>
        <dbReference type="Pfam" id="PF02627"/>
    </source>
</evidence>
<evidence type="ECO:0000313" key="3">
    <source>
        <dbReference type="Proteomes" id="UP000600449"/>
    </source>
</evidence>
<accession>A0A917QCL6</accession>
<dbReference type="Proteomes" id="UP000600449">
    <property type="component" value="Unassembled WGS sequence"/>
</dbReference>
<dbReference type="InterPro" id="IPR052512">
    <property type="entry name" value="4CMD/NDH-1_regulator"/>
</dbReference>
<comment type="caution">
    <text evidence="2">The sequence shown here is derived from an EMBL/GenBank/DDBJ whole genome shotgun (WGS) entry which is preliminary data.</text>
</comment>
<dbReference type="RefSeq" id="WP_188914446.1">
    <property type="nucleotide sequence ID" value="NZ_BMMF01000010.1"/>
</dbReference>
<sequence length="133" mass="14873">MSDERLEKGLANRKAVLGEAHVERSFAKAGTFATPWQDFVTRTAWHDVWNDETLPWKTRSMIVLTITTAMHREEEFKLHLPPALKNGVTLEELRALLMQCAVYAGVPAANAAFRWVREVLGDEADALGRPGDG</sequence>